<evidence type="ECO:0000256" key="3">
    <source>
        <dbReference type="ARBA" id="ARBA00001974"/>
    </source>
</evidence>
<comment type="cofactor">
    <cofactor evidence="1">
        <name>siroheme</name>
        <dbReference type="ChEBI" id="CHEBI:60052"/>
    </cofactor>
</comment>
<dbReference type="Gene3D" id="1.10.10.1100">
    <property type="entry name" value="BFD-like [2Fe-2S]-binding domain"/>
    <property type="match status" value="1"/>
</dbReference>
<evidence type="ECO:0000256" key="2">
    <source>
        <dbReference type="ARBA" id="ARBA00001966"/>
    </source>
</evidence>
<evidence type="ECO:0000256" key="4">
    <source>
        <dbReference type="ARBA" id="ARBA00005096"/>
    </source>
</evidence>
<feature type="transmembrane region" description="Helical" evidence="13">
    <location>
        <begin position="541"/>
        <end position="560"/>
    </location>
</feature>
<comment type="pathway">
    <text evidence="4">Nitrogen metabolism; nitrate reduction (assimilation).</text>
</comment>
<dbReference type="InterPro" id="IPR052034">
    <property type="entry name" value="NasD-like"/>
</dbReference>
<evidence type="ECO:0000256" key="1">
    <source>
        <dbReference type="ARBA" id="ARBA00001929"/>
    </source>
</evidence>
<accession>A0ABQ4NG69</accession>
<proteinExistence type="inferred from homology"/>
<feature type="transmembrane region" description="Helical" evidence="13">
    <location>
        <begin position="566"/>
        <end position="590"/>
    </location>
</feature>
<reference evidence="17 18" key="1">
    <citation type="submission" date="2021-05" db="EMBL/GenBank/DDBJ databases">
        <title>Bacteria Genome sequencing.</title>
        <authorList>
            <person name="Takabe Y."/>
            <person name="Nakajima Y."/>
            <person name="Suzuki S."/>
            <person name="Shiozaki T."/>
        </authorList>
    </citation>
    <scope>NUCLEOTIDE SEQUENCE [LARGE SCALE GENOMIC DNA]</scope>
    <source>
        <strain evidence="17 18">AI_62</strain>
    </source>
</reference>
<comment type="cofactor">
    <cofactor evidence="2">
        <name>[4Fe-4S] cluster</name>
        <dbReference type="ChEBI" id="CHEBI:49883"/>
    </cofactor>
</comment>
<keyword evidence="7" id="KW-0285">Flavoprotein</keyword>
<organism evidence="17 18">
    <name type="scientific">Jannaschia pagri</name>
    <dbReference type="NCBI Taxonomy" id="2829797"/>
    <lineage>
        <taxon>Bacteria</taxon>
        <taxon>Pseudomonadati</taxon>
        <taxon>Pseudomonadota</taxon>
        <taxon>Alphaproteobacteria</taxon>
        <taxon>Rhodobacterales</taxon>
        <taxon>Roseobacteraceae</taxon>
        <taxon>Jannaschia</taxon>
    </lineage>
</organism>
<dbReference type="InterPro" id="IPR007419">
    <property type="entry name" value="BFD-like_2Fe2S-bd_dom"/>
</dbReference>
<evidence type="ECO:0000259" key="14">
    <source>
        <dbReference type="Pfam" id="PF04324"/>
    </source>
</evidence>
<keyword evidence="13" id="KW-0472">Membrane</keyword>
<dbReference type="EMBL" id="BPFH01000001">
    <property type="protein sequence ID" value="GIT93427.1"/>
    <property type="molecule type" value="Genomic_DNA"/>
</dbReference>
<feature type="transmembrane region" description="Helical" evidence="13">
    <location>
        <begin position="611"/>
        <end position="634"/>
    </location>
</feature>
<keyword evidence="11" id="KW-0408">Iron</keyword>
<dbReference type="Pfam" id="PF04324">
    <property type="entry name" value="Fer2_BFD"/>
    <property type="match status" value="1"/>
</dbReference>
<keyword evidence="13" id="KW-0812">Transmembrane</keyword>
<keyword evidence="12" id="KW-0411">Iron-sulfur</keyword>
<feature type="transmembrane region" description="Helical" evidence="13">
    <location>
        <begin position="462"/>
        <end position="482"/>
    </location>
</feature>
<dbReference type="Pfam" id="PF07992">
    <property type="entry name" value="Pyr_redox_2"/>
    <property type="match status" value="1"/>
</dbReference>
<evidence type="ECO:0000256" key="10">
    <source>
        <dbReference type="ARBA" id="ARBA00023002"/>
    </source>
</evidence>
<evidence type="ECO:0000256" key="6">
    <source>
        <dbReference type="ARBA" id="ARBA00022617"/>
    </source>
</evidence>
<dbReference type="PRINTS" id="PR00368">
    <property type="entry name" value="FADPNR"/>
</dbReference>
<evidence type="ECO:0000256" key="13">
    <source>
        <dbReference type="SAM" id="Phobius"/>
    </source>
</evidence>
<evidence type="ECO:0000256" key="7">
    <source>
        <dbReference type="ARBA" id="ARBA00022630"/>
    </source>
</evidence>
<evidence type="ECO:0000256" key="11">
    <source>
        <dbReference type="ARBA" id="ARBA00023004"/>
    </source>
</evidence>
<dbReference type="PANTHER" id="PTHR43809:SF1">
    <property type="entry name" value="NITRITE REDUCTASE (NADH) LARGE SUBUNIT"/>
    <property type="match status" value="1"/>
</dbReference>
<dbReference type="Gene3D" id="3.50.50.60">
    <property type="entry name" value="FAD/NAD(P)-binding domain"/>
    <property type="match status" value="2"/>
</dbReference>
<dbReference type="PRINTS" id="PR00411">
    <property type="entry name" value="PNDRDTASEI"/>
</dbReference>
<evidence type="ECO:0000259" key="16">
    <source>
        <dbReference type="Pfam" id="PF18267"/>
    </source>
</evidence>
<evidence type="ECO:0000256" key="9">
    <source>
        <dbReference type="ARBA" id="ARBA00022827"/>
    </source>
</evidence>
<name>A0ABQ4NG69_9RHOB</name>
<keyword evidence="13" id="KW-1133">Transmembrane helix</keyword>
<sequence>MGIRTAQSLARLGQRAIVLTDETVDPYNRVQLTPLLAGEAQFGDIALPALASSGEEGHLALGQRIVRIDREARQVVTATGAVWPYHKLVLATGSRAFVPNIPGRHRTGVYRFRSADDASALLARSFSARRVAVIGGGLLGLEAARGMALRGCAVTVVEHESRLMPRQLDQAGGDRLAARVSEMGVEVRTGVAVREITGAERVSGLAFADGSTLDCDTVVICTGIRPNIDLARDAGLAFGRGITVDDHMRTSDPDIFAVGECAEHEGQLYGLVGPGLSQAEVAATTVTGGIDAFEARTPATKLKVIGAEVFSAGDVEQLEARVGVRSHSWSEGDSYRRIFIQRGRLVGAIAVGGWRDASRVQDAVGQGATVQPWMVFRFRANGHLWAESDASAEAMADSATVCNCTGVTAGQLRQAIAQGAGTVPDLSAVTTAGSVCGTCRPILAEMIDAGADPEPVPLWKPVLALSLVALLVGLYPLFVGNVPLPTSYDADSLRDWLWRDNIVKQWSGYILVGIFVAALAIGLRKRIRLFDRLGSFDGWRLVHNVVGLSAVAGFFAHTGFSLGSGWNLALGVVALGTLLTGAVAGVATGADHELRARRIGTTRNPPRKMPTWAHILLLWPLPVLLLIHVLASYAY</sequence>
<protein>
    <submittedName>
        <fullName evidence="17">Nitrite reductase</fullName>
    </submittedName>
</protein>
<evidence type="ECO:0000313" key="17">
    <source>
        <dbReference type="EMBL" id="GIT93427.1"/>
    </source>
</evidence>
<comment type="caution">
    <text evidence="17">The sequence shown here is derived from an EMBL/GenBank/DDBJ whole genome shotgun (WGS) entry which is preliminary data.</text>
</comment>
<comment type="similarity">
    <text evidence="5">Belongs to the nitrite and sulfite reductase 4Fe-4S domain family.</text>
</comment>
<keyword evidence="18" id="KW-1185">Reference proteome</keyword>
<dbReference type="Gene3D" id="3.30.390.30">
    <property type="match status" value="1"/>
</dbReference>
<evidence type="ECO:0000256" key="5">
    <source>
        <dbReference type="ARBA" id="ARBA00010429"/>
    </source>
</evidence>
<feature type="domain" description="NADH-rubredoxin oxidoreductase C-terminal" evidence="16">
    <location>
        <begin position="298"/>
        <end position="366"/>
    </location>
</feature>
<feature type="transmembrane region" description="Helical" evidence="13">
    <location>
        <begin position="502"/>
        <end position="521"/>
    </location>
</feature>
<keyword evidence="8" id="KW-0479">Metal-binding</keyword>
<keyword evidence="6" id="KW-0349">Heme</keyword>
<dbReference type="Proteomes" id="UP000786693">
    <property type="component" value="Unassembled WGS sequence"/>
</dbReference>
<dbReference type="InterPro" id="IPR036188">
    <property type="entry name" value="FAD/NAD-bd_sf"/>
</dbReference>
<comment type="cofactor">
    <cofactor evidence="3">
        <name>FAD</name>
        <dbReference type="ChEBI" id="CHEBI:57692"/>
    </cofactor>
</comment>
<dbReference type="PANTHER" id="PTHR43809">
    <property type="entry name" value="NITRITE REDUCTASE (NADH) LARGE SUBUNIT"/>
    <property type="match status" value="1"/>
</dbReference>
<dbReference type="InterPro" id="IPR016156">
    <property type="entry name" value="FAD/NAD-linked_Rdtase_dimer_sf"/>
</dbReference>
<dbReference type="SUPFAM" id="SSF51905">
    <property type="entry name" value="FAD/NAD(P)-binding domain"/>
    <property type="match status" value="2"/>
</dbReference>
<dbReference type="InterPro" id="IPR041575">
    <property type="entry name" value="Rubredoxin_C"/>
</dbReference>
<dbReference type="Pfam" id="PF18267">
    <property type="entry name" value="Rubredoxin_C"/>
    <property type="match status" value="1"/>
</dbReference>
<evidence type="ECO:0000259" key="15">
    <source>
        <dbReference type="Pfam" id="PF07992"/>
    </source>
</evidence>
<feature type="domain" description="FAD/NAD(P)-binding" evidence="15">
    <location>
        <begin position="2"/>
        <end position="273"/>
    </location>
</feature>
<evidence type="ECO:0000256" key="8">
    <source>
        <dbReference type="ARBA" id="ARBA00022723"/>
    </source>
</evidence>
<keyword evidence="10" id="KW-0560">Oxidoreductase</keyword>
<keyword evidence="9" id="KW-0274">FAD</keyword>
<evidence type="ECO:0000313" key="18">
    <source>
        <dbReference type="Proteomes" id="UP000786693"/>
    </source>
</evidence>
<dbReference type="InterPro" id="IPR023753">
    <property type="entry name" value="FAD/NAD-binding_dom"/>
</dbReference>
<gene>
    <name evidence="17" type="primary">nirB</name>
    <name evidence="17" type="ORF">JANAI62_00500</name>
</gene>
<feature type="domain" description="BFD-like [2Fe-2S]-binding" evidence="14">
    <location>
        <begin position="401"/>
        <end position="448"/>
    </location>
</feature>
<evidence type="ECO:0000256" key="12">
    <source>
        <dbReference type="ARBA" id="ARBA00023014"/>
    </source>
</evidence>
<dbReference type="InterPro" id="IPR041854">
    <property type="entry name" value="BFD-like_2Fe2S-bd_dom_sf"/>
</dbReference>